<dbReference type="EnsemblPlants" id="Kaladp0036s0083.5.v1.1">
    <property type="protein sequence ID" value="Kaladp0036s0083.5.v1.1"/>
    <property type="gene ID" value="Kaladp0036s0083.v1.1"/>
</dbReference>
<dbReference type="GO" id="GO:0006289">
    <property type="term" value="P:nucleotide-excision repair"/>
    <property type="evidence" value="ECO:0007669"/>
    <property type="project" value="TreeGrafter"/>
</dbReference>
<dbReference type="SMART" id="SM00487">
    <property type="entry name" value="DEXDc"/>
    <property type="match status" value="1"/>
</dbReference>
<dbReference type="GO" id="GO:0005634">
    <property type="term" value="C:nucleus"/>
    <property type="evidence" value="ECO:0007669"/>
    <property type="project" value="TreeGrafter"/>
</dbReference>
<dbReference type="EnsemblPlants" id="Kaladp0036s0083.1.v1.1">
    <property type="protein sequence ID" value="Kaladp0036s0083.1.v1.1"/>
    <property type="gene ID" value="Kaladp0036s0083.v1.1"/>
</dbReference>
<dbReference type="Pfam" id="PF00271">
    <property type="entry name" value="Helicase_C"/>
    <property type="match status" value="1"/>
</dbReference>
<evidence type="ECO:0000313" key="6">
    <source>
        <dbReference type="EnsemblPlants" id="Kaladp0036s0083.3.v1.1"/>
    </source>
</evidence>
<dbReference type="CDD" id="cd18797">
    <property type="entry name" value="SF2_C_Hrq"/>
    <property type="match status" value="1"/>
</dbReference>
<dbReference type="Gramene" id="Kaladp0036s0083.3.v1.1">
    <property type="protein sequence ID" value="Kaladp0036s0083.3.v1.1"/>
    <property type="gene ID" value="Kaladp0036s0083.v1.1"/>
</dbReference>
<dbReference type="EnsemblPlants" id="Kaladp0036s0083.6.v1.1">
    <property type="protein sequence ID" value="Kaladp0036s0083.6.v1.1"/>
    <property type="gene ID" value="Kaladp0036s0083.v1.1"/>
</dbReference>
<protein>
    <submittedName>
        <fullName evidence="6">Uncharacterized protein</fullName>
    </submittedName>
</protein>
<dbReference type="InterPro" id="IPR011545">
    <property type="entry name" value="DEAD/DEAH_box_helicase_dom"/>
</dbReference>
<dbReference type="CDD" id="cd17039">
    <property type="entry name" value="Ubl_ubiquitin_like"/>
    <property type="match status" value="1"/>
</dbReference>
<dbReference type="FunFam" id="3.40.50.300:FF:001137">
    <property type="entry name" value="DEAD/DEAH box helicase"/>
    <property type="match status" value="1"/>
</dbReference>
<dbReference type="OMA" id="GAVHLHQ"/>
<dbReference type="GO" id="GO:0036297">
    <property type="term" value="P:interstrand cross-link repair"/>
    <property type="evidence" value="ECO:0007669"/>
    <property type="project" value="EnsemblPlants"/>
</dbReference>
<dbReference type="InterPro" id="IPR018973">
    <property type="entry name" value="MZB"/>
</dbReference>
<dbReference type="Pfam" id="PF22982">
    <property type="entry name" value="WHD_HRQ1"/>
    <property type="match status" value="1"/>
</dbReference>
<dbReference type="Pfam" id="PF00270">
    <property type="entry name" value="DEAD"/>
    <property type="match status" value="1"/>
</dbReference>
<dbReference type="InterPro" id="IPR001650">
    <property type="entry name" value="Helicase_C-like"/>
</dbReference>
<evidence type="ECO:0000256" key="2">
    <source>
        <dbReference type="ARBA" id="ARBA00022840"/>
    </source>
</evidence>
<dbReference type="Gene3D" id="3.40.50.300">
    <property type="entry name" value="P-loop containing nucleotide triphosphate hydrolases"/>
    <property type="match status" value="2"/>
</dbReference>
<evidence type="ECO:0000313" key="7">
    <source>
        <dbReference type="Proteomes" id="UP000594263"/>
    </source>
</evidence>
<dbReference type="Gene3D" id="3.10.20.90">
    <property type="entry name" value="Phosphatidylinositol 3-kinase Catalytic Subunit, Chain A, domain 1"/>
    <property type="match status" value="1"/>
</dbReference>
<name>A0A7N0TGC2_KALFE</name>
<dbReference type="PROSITE" id="PS50053">
    <property type="entry name" value="UBIQUITIN_2"/>
    <property type="match status" value="1"/>
</dbReference>
<dbReference type="AlphaFoldDB" id="A0A7N0TGC2"/>
<keyword evidence="2" id="KW-0067">ATP-binding</keyword>
<dbReference type="PROSITE" id="PS51192">
    <property type="entry name" value="HELICASE_ATP_BIND_1"/>
    <property type="match status" value="1"/>
</dbReference>
<dbReference type="PROSITE" id="PS51194">
    <property type="entry name" value="HELICASE_CTER"/>
    <property type="match status" value="1"/>
</dbReference>
<reference evidence="6" key="1">
    <citation type="submission" date="2021-01" db="UniProtKB">
        <authorList>
            <consortium name="EnsemblPlants"/>
        </authorList>
    </citation>
    <scope>IDENTIFICATION</scope>
</reference>
<dbReference type="InterPro" id="IPR000626">
    <property type="entry name" value="Ubiquitin-like_dom"/>
</dbReference>
<feature type="domain" description="Helicase ATP-binding" evidence="4">
    <location>
        <begin position="490"/>
        <end position="671"/>
    </location>
</feature>
<dbReference type="InterPro" id="IPR055227">
    <property type="entry name" value="HRQ1_WHD"/>
</dbReference>
<dbReference type="Gramene" id="Kaladp0036s0083.5.v1.1">
    <property type="protein sequence ID" value="Kaladp0036s0083.5.v1.1"/>
    <property type="gene ID" value="Kaladp0036s0083.v1.1"/>
</dbReference>
<feature type="domain" description="Ubiquitin-like" evidence="3">
    <location>
        <begin position="7"/>
        <end position="78"/>
    </location>
</feature>
<keyword evidence="1" id="KW-0547">Nucleotide-binding</keyword>
<evidence type="ECO:0000259" key="4">
    <source>
        <dbReference type="PROSITE" id="PS51192"/>
    </source>
</evidence>
<accession>A0A7N0TGC2</accession>
<dbReference type="CDD" id="cd17923">
    <property type="entry name" value="DEXHc_Hrq1-like"/>
    <property type="match status" value="1"/>
</dbReference>
<proteinExistence type="predicted"/>
<organism evidence="6 7">
    <name type="scientific">Kalanchoe fedtschenkoi</name>
    <name type="common">Lavender scallops</name>
    <name type="synonym">South American air plant</name>
    <dbReference type="NCBI Taxonomy" id="63787"/>
    <lineage>
        <taxon>Eukaryota</taxon>
        <taxon>Viridiplantae</taxon>
        <taxon>Streptophyta</taxon>
        <taxon>Embryophyta</taxon>
        <taxon>Tracheophyta</taxon>
        <taxon>Spermatophyta</taxon>
        <taxon>Magnoliopsida</taxon>
        <taxon>eudicotyledons</taxon>
        <taxon>Gunneridae</taxon>
        <taxon>Pentapetalae</taxon>
        <taxon>Saxifragales</taxon>
        <taxon>Crassulaceae</taxon>
        <taxon>Kalanchoe</taxon>
    </lineage>
</organism>
<dbReference type="InterPro" id="IPR027417">
    <property type="entry name" value="P-loop_NTPase"/>
</dbReference>
<dbReference type="SMART" id="SM00490">
    <property type="entry name" value="HELICc"/>
    <property type="match status" value="1"/>
</dbReference>
<dbReference type="Gramene" id="Kaladp0036s0083.1.v1.1">
    <property type="protein sequence ID" value="Kaladp0036s0083.1.v1.1"/>
    <property type="gene ID" value="Kaladp0036s0083.v1.1"/>
</dbReference>
<evidence type="ECO:0000259" key="5">
    <source>
        <dbReference type="PROSITE" id="PS51194"/>
    </source>
</evidence>
<dbReference type="Gramene" id="Kaladp0036s0083.6.v1.1">
    <property type="protein sequence ID" value="Kaladp0036s0083.6.v1.1"/>
    <property type="gene ID" value="Kaladp0036s0083.v1.1"/>
</dbReference>
<dbReference type="EnsemblPlants" id="Kaladp0036s0083.4.v1.1">
    <property type="protein sequence ID" value="Kaladp0036s0083.4.v1.1"/>
    <property type="gene ID" value="Kaladp0036s0083.v1.1"/>
</dbReference>
<dbReference type="PANTHER" id="PTHR47957">
    <property type="entry name" value="ATP-DEPENDENT HELICASE HRQ1"/>
    <property type="match status" value="1"/>
</dbReference>
<dbReference type="SUPFAM" id="SSF52540">
    <property type="entry name" value="P-loop containing nucleoside triphosphate hydrolases"/>
    <property type="match status" value="1"/>
</dbReference>
<dbReference type="GO" id="GO:0005524">
    <property type="term" value="F:ATP binding"/>
    <property type="evidence" value="ECO:0007669"/>
    <property type="project" value="UniProtKB-KW"/>
</dbReference>
<evidence type="ECO:0000259" key="3">
    <source>
        <dbReference type="PROSITE" id="PS50053"/>
    </source>
</evidence>
<dbReference type="GO" id="GO:0003676">
    <property type="term" value="F:nucleic acid binding"/>
    <property type="evidence" value="ECO:0007669"/>
    <property type="project" value="InterPro"/>
</dbReference>
<dbReference type="InterPro" id="IPR014001">
    <property type="entry name" value="Helicase_ATP-bd"/>
</dbReference>
<dbReference type="SUPFAM" id="SSF54236">
    <property type="entry name" value="Ubiquitin-like"/>
    <property type="match status" value="1"/>
</dbReference>
<feature type="domain" description="Helicase C-terminal" evidence="5">
    <location>
        <begin position="723"/>
        <end position="881"/>
    </location>
</feature>
<keyword evidence="7" id="KW-1185">Reference proteome</keyword>
<dbReference type="PANTHER" id="PTHR47957:SF3">
    <property type="entry name" value="ATP-DEPENDENT HELICASE HRQ1"/>
    <property type="match status" value="1"/>
</dbReference>
<dbReference type="Proteomes" id="UP000594263">
    <property type="component" value="Unplaced"/>
</dbReference>
<dbReference type="Gramene" id="Kaladp0036s0083.4.v1.1">
    <property type="protein sequence ID" value="Kaladp0036s0083.4.v1.1"/>
    <property type="gene ID" value="Kaladp0036s0083.v1.1"/>
</dbReference>
<dbReference type="InterPro" id="IPR029071">
    <property type="entry name" value="Ubiquitin-like_domsf"/>
</dbReference>
<sequence length="1229" mass="138071">MEGDEDRELEVRSLTGESIIVSISASKTVEDLKELLQQKFKPASVYPNFHLYFKGTKLSTKTRLDCQAIGRGSFIVIIPFIKKDTNKAKQPSDPLVEKEQGVGNSSSVSLADLAWQDIMNDMSELRDISNDAAECSSLMGNPGSGVTDEKAREGFNTRVFEKARISEEGVRDDLIVSILQSPNKNALLGENCETLVRVLEMEDCLLDEDFKECLLYRKSRLLNNCASLCTENNSSSCICPSWLKAVLRAFTFLNIVSAYRQQQRTEMTWDFLTKVMVHLENSGLQIGVENLRSLSLLCPKVVFFCDKEEETKSDKIQIIVLKGSHREGAQSSAAETKTRRAKRHRPISKVLDRLKEREYYFMASLSHSIKSLMETGCKNGLHTFSLDDLCKFVKEGDKHSSVQMKKPTKRKRPSTSNRAFCCDVQPLSACQMIEHLRHGMGSEGQMTHVETIGARKANYVNIPEELSGNLSFAIQHLGIDKLYSHQAESIKLSLARNNVVVATMTSSGKSLCYNLPVLEALSIDLSSCALYIFPTKALAQDQLRALLSMTEGFDVGLNIGIYDGDTSRTERVLLRDQSRLLITNPDMLHVSILPFHQQFKRILSNLRFVVIDEAHAYKGAFGCHTALIFRRLRRLCSHVYGTCPSFVLCTATLANPCDHAMELVNLESLQVIQNDGSPSGEKSFVLWDPGQRLEFEHKGTGECTSASRLMDQNEETRPSSILEVSRLLAEMVQHGLRSIAFCKSRKLCELVMYYTREILKEISTEFPDSICSYRGGYTAEDRRRIESDFFGGKLRGIVATNALELGIDVGHIDVTLHLGFPGSIASLWQQAGRAGRRGKPSLAVYVSFQDPLDQYFMKHPRKLFGSPIECCHVDSQNQQVMAQHLACAALEHPLHSRYDEKYFGSGLNKGIILLKEKGYIACDLSRDSNARIWTYIGREQKPSQVVSIRAIEMERYKVIDKQRGQVVEEIEESRAFFQVYEGAVYMNQGVTYLVTDLDIGKKIAWCQRADTKYYTQPRSYTDIHVIGGETACPTNGVQCQLLRTTARAEKCQVLTTWFGFNQILKGRNVVIDQKELSLPTFSYESQATWIRVPQSMKNEVDDFRGGLHAACHAVLSVVPLFIVCNLSDLAPECANRHDERYFPERILLYDQHPGGTGMAAQVQPVFTELLKAALELLTACNCSSEVGCPNCIQSLACYEYNEVLHKESAIKIIKGVLDAEREYFDSLPN</sequence>
<dbReference type="Pfam" id="PF09369">
    <property type="entry name" value="MZB"/>
    <property type="match status" value="1"/>
</dbReference>
<dbReference type="EnsemblPlants" id="Kaladp0036s0083.3.v1.1">
    <property type="protein sequence ID" value="Kaladp0036s0083.3.v1.1"/>
    <property type="gene ID" value="Kaladp0036s0083.v1.1"/>
</dbReference>
<dbReference type="GO" id="GO:0043138">
    <property type="term" value="F:3'-5' DNA helicase activity"/>
    <property type="evidence" value="ECO:0007669"/>
    <property type="project" value="TreeGrafter"/>
</dbReference>
<evidence type="ECO:0000256" key="1">
    <source>
        <dbReference type="ARBA" id="ARBA00022741"/>
    </source>
</evidence>